<evidence type="ECO:0000313" key="3">
    <source>
        <dbReference type="Proteomes" id="UP000177122"/>
    </source>
</evidence>
<dbReference type="PROSITE" id="PS50280">
    <property type="entry name" value="SET"/>
    <property type="match status" value="1"/>
</dbReference>
<dbReference type="Proteomes" id="UP000177122">
    <property type="component" value="Unassembled WGS sequence"/>
</dbReference>
<sequence length="101" mass="11147">MVNLEIKGSNIAGHGVFTRDNIVCGENIGLGFKRISTTGNPDVDYARTSLGEKINHSQDPNIGLLQNGDKFYFISSRDIRSGEELLLDYGGIPWEGKRDFS</sequence>
<dbReference type="Pfam" id="PF00856">
    <property type="entry name" value="SET"/>
    <property type="match status" value="1"/>
</dbReference>
<comment type="caution">
    <text evidence="2">The sequence shown here is derived from an EMBL/GenBank/DDBJ whole genome shotgun (WGS) entry which is preliminary data.</text>
</comment>
<reference evidence="2 3" key="1">
    <citation type="journal article" date="2016" name="Nat. Commun.">
        <title>Thousands of microbial genomes shed light on interconnected biogeochemical processes in an aquifer system.</title>
        <authorList>
            <person name="Anantharaman K."/>
            <person name="Brown C.T."/>
            <person name="Hug L.A."/>
            <person name="Sharon I."/>
            <person name="Castelle C.J."/>
            <person name="Probst A.J."/>
            <person name="Thomas B.C."/>
            <person name="Singh A."/>
            <person name="Wilkins M.J."/>
            <person name="Karaoz U."/>
            <person name="Brodie E.L."/>
            <person name="Williams K.H."/>
            <person name="Hubbard S.S."/>
            <person name="Banfield J.F."/>
        </authorList>
    </citation>
    <scope>NUCLEOTIDE SEQUENCE [LARGE SCALE GENOMIC DNA]</scope>
</reference>
<organism evidence="2 3">
    <name type="scientific">Candidatus Lloydbacteria bacterium RIFCSPHIGHO2_01_FULL_49_22</name>
    <dbReference type="NCBI Taxonomy" id="1798658"/>
    <lineage>
        <taxon>Bacteria</taxon>
        <taxon>Candidatus Lloydiibacteriota</taxon>
    </lineage>
</organism>
<name>A0A1G2D002_9BACT</name>
<proteinExistence type="predicted"/>
<accession>A0A1G2D002</accession>
<dbReference type="SUPFAM" id="SSF82199">
    <property type="entry name" value="SET domain"/>
    <property type="match status" value="1"/>
</dbReference>
<dbReference type="InterPro" id="IPR001214">
    <property type="entry name" value="SET_dom"/>
</dbReference>
<dbReference type="Gene3D" id="2.170.270.10">
    <property type="entry name" value="SET domain"/>
    <property type="match status" value="1"/>
</dbReference>
<evidence type="ECO:0000313" key="2">
    <source>
        <dbReference type="EMBL" id="OGZ06078.1"/>
    </source>
</evidence>
<dbReference type="SMART" id="SM00317">
    <property type="entry name" value="SET"/>
    <property type="match status" value="1"/>
</dbReference>
<feature type="domain" description="SET" evidence="1">
    <location>
        <begin position="2"/>
        <end position="90"/>
    </location>
</feature>
<dbReference type="CDD" id="cd08161">
    <property type="entry name" value="SET"/>
    <property type="match status" value="1"/>
</dbReference>
<evidence type="ECO:0000259" key="1">
    <source>
        <dbReference type="PROSITE" id="PS50280"/>
    </source>
</evidence>
<dbReference type="InterPro" id="IPR046341">
    <property type="entry name" value="SET_dom_sf"/>
</dbReference>
<dbReference type="AlphaFoldDB" id="A0A1G2D002"/>
<protein>
    <recommendedName>
        <fullName evidence="1">SET domain-containing protein</fullName>
    </recommendedName>
</protein>
<gene>
    <name evidence="2" type="ORF">A2845_01535</name>
</gene>
<dbReference type="EMBL" id="MHLI01000005">
    <property type="protein sequence ID" value="OGZ06078.1"/>
    <property type="molecule type" value="Genomic_DNA"/>
</dbReference>